<evidence type="ECO:0000313" key="2">
    <source>
        <dbReference type="EMBL" id="ARP94509.1"/>
    </source>
</evidence>
<dbReference type="AlphaFoldDB" id="A0A1W6ZB18"/>
<proteinExistence type="predicted"/>
<keyword evidence="3" id="KW-1185">Reference proteome</keyword>
<dbReference type="EMBL" id="CP021111">
    <property type="protein sequence ID" value="ARP94509.1"/>
    <property type="molecule type" value="Genomic_DNA"/>
</dbReference>
<evidence type="ECO:0000313" key="3">
    <source>
        <dbReference type="Proteomes" id="UP000194161"/>
    </source>
</evidence>
<name>A0A1W6ZB18_9BORD</name>
<protein>
    <submittedName>
        <fullName evidence="2">Polyketide cyclase</fullName>
    </submittedName>
</protein>
<evidence type="ECO:0000259" key="1">
    <source>
        <dbReference type="Pfam" id="PF12680"/>
    </source>
</evidence>
<dbReference type="Pfam" id="PF12680">
    <property type="entry name" value="SnoaL_2"/>
    <property type="match status" value="1"/>
</dbReference>
<sequence length="108" mass="11618">MPVSLPAPIATYFEACRQADIPGLAHCFASDATVRDEGRTHRGHDAIMAWQTEAQSAFEYTVEPLGVSHDGDQVTVATRVVGNFPGSPVQLDHVFVLKGGRIQSLEIG</sequence>
<gene>
    <name evidence="2" type="ORF">CAL15_08995</name>
</gene>
<dbReference type="InterPro" id="IPR032710">
    <property type="entry name" value="NTF2-like_dom_sf"/>
</dbReference>
<dbReference type="InterPro" id="IPR037401">
    <property type="entry name" value="SnoaL-like"/>
</dbReference>
<dbReference type="Proteomes" id="UP000194161">
    <property type="component" value="Chromosome"/>
</dbReference>
<dbReference type="OrthoDB" id="8684708at2"/>
<organism evidence="2 3">
    <name type="scientific">Bordetella genomosp. 13</name>
    <dbReference type="NCBI Taxonomy" id="463040"/>
    <lineage>
        <taxon>Bacteria</taxon>
        <taxon>Pseudomonadati</taxon>
        <taxon>Pseudomonadota</taxon>
        <taxon>Betaproteobacteria</taxon>
        <taxon>Burkholderiales</taxon>
        <taxon>Alcaligenaceae</taxon>
        <taxon>Bordetella</taxon>
    </lineage>
</organism>
<dbReference type="KEGG" id="bgm:CAL15_08995"/>
<dbReference type="Gene3D" id="3.10.450.50">
    <property type="match status" value="1"/>
</dbReference>
<dbReference type="STRING" id="463040.CAL15_08995"/>
<accession>A0A1W6ZB18</accession>
<dbReference type="SUPFAM" id="SSF54427">
    <property type="entry name" value="NTF2-like"/>
    <property type="match status" value="1"/>
</dbReference>
<reference evidence="2 3" key="1">
    <citation type="submission" date="2017-05" db="EMBL/GenBank/DDBJ databases">
        <title>Complete and WGS of Bordetella genogroups.</title>
        <authorList>
            <person name="Spilker T."/>
            <person name="LiPuma J."/>
        </authorList>
    </citation>
    <scope>NUCLEOTIDE SEQUENCE [LARGE SCALE GENOMIC DNA]</scope>
    <source>
        <strain evidence="2 3">AU7206</strain>
    </source>
</reference>
<feature type="domain" description="SnoaL-like" evidence="1">
    <location>
        <begin position="10"/>
        <end position="102"/>
    </location>
</feature>